<dbReference type="InterPro" id="IPR017853">
    <property type="entry name" value="GH"/>
</dbReference>
<keyword evidence="4" id="KW-0812">Transmembrane</keyword>
<evidence type="ECO:0000256" key="4">
    <source>
        <dbReference type="SAM" id="Phobius"/>
    </source>
</evidence>
<dbReference type="Gene3D" id="3.20.20.300">
    <property type="entry name" value="Glycoside hydrolase, family 3, N-terminal domain"/>
    <property type="match status" value="1"/>
</dbReference>
<dbReference type="Pfam" id="PF14310">
    <property type="entry name" value="Fn3-like"/>
    <property type="match status" value="1"/>
</dbReference>
<dbReference type="Gene3D" id="3.40.50.1700">
    <property type="entry name" value="Glycoside hydrolase family 3 C-terminal domain"/>
    <property type="match status" value="1"/>
</dbReference>
<dbReference type="PRINTS" id="PR00133">
    <property type="entry name" value="GLHYDRLASE3"/>
</dbReference>
<dbReference type="Pfam" id="PF01915">
    <property type="entry name" value="Glyco_hydro_3_C"/>
    <property type="match status" value="1"/>
</dbReference>
<comment type="similarity">
    <text evidence="1">Belongs to the glycosyl hydrolase 3 family.</text>
</comment>
<dbReference type="PANTHER" id="PTHR42721">
    <property type="entry name" value="SUGAR HYDROLASE-RELATED"/>
    <property type="match status" value="1"/>
</dbReference>
<dbReference type="SMART" id="SM01217">
    <property type="entry name" value="Fn3_like"/>
    <property type="match status" value="1"/>
</dbReference>
<proteinExistence type="inferred from homology"/>
<dbReference type="Gene3D" id="2.60.40.10">
    <property type="entry name" value="Immunoglobulins"/>
    <property type="match status" value="1"/>
</dbReference>
<evidence type="ECO:0000259" key="5">
    <source>
        <dbReference type="SMART" id="SM01217"/>
    </source>
</evidence>
<dbReference type="GO" id="GO:0008422">
    <property type="term" value="F:beta-glucosidase activity"/>
    <property type="evidence" value="ECO:0007669"/>
    <property type="project" value="UniProtKB-ARBA"/>
</dbReference>
<evidence type="ECO:0000256" key="3">
    <source>
        <dbReference type="ARBA" id="ARBA00022801"/>
    </source>
</evidence>
<dbReference type="Proteomes" id="UP000284379">
    <property type="component" value="Unassembled WGS sequence"/>
</dbReference>
<dbReference type="SUPFAM" id="SSF52279">
    <property type="entry name" value="Beta-D-glucan exohydrolase, C-terminal domain"/>
    <property type="match status" value="1"/>
</dbReference>
<gene>
    <name evidence="6" type="ORF">DW888_19295</name>
</gene>
<name>A0A413V8Y7_9BACE</name>
<reference evidence="6 7" key="1">
    <citation type="submission" date="2018-08" db="EMBL/GenBank/DDBJ databases">
        <title>A genome reference for cultivated species of the human gut microbiota.</title>
        <authorList>
            <person name="Zou Y."/>
            <person name="Xue W."/>
            <person name="Luo G."/>
        </authorList>
    </citation>
    <scope>NUCLEOTIDE SEQUENCE [LARGE SCALE GENOMIC DNA]</scope>
    <source>
        <strain evidence="6 7">AM40-30BH</strain>
    </source>
</reference>
<dbReference type="InterPro" id="IPR044993">
    <property type="entry name" value="BXL"/>
</dbReference>
<dbReference type="Pfam" id="PF00933">
    <property type="entry name" value="Glyco_hydro_3"/>
    <property type="match status" value="1"/>
</dbReference>
<sequence>MWAHTKCNILIIGELELIIIFAAYPSCRRSNSYIINMKKLLLLVCIAWTGQCVSVVSAQSSSKSIYKKGWIDFNKNGVKDIFEDPSQPVEKRVKDLLSQMTIEEKSCQLATLYGFGRVLKDSLPTPAWKEAIWKDGIANIDEQLNGVGRGAKRVPHLIVPFSNHVKAINETQRWFIEETRLGIPVDFSNEGIHGLNHTKATPLPAPIAIGSTWNTELVREAGEIVGKEARVLGYTNVYAPILDVVRDPRWGRTLECYGEDPYLIGELGVQMVDGIQSQGVAATLKHFAVYSSPKGGRDGNCRTDPHVTPRELHEIYLYPFKHVIQQSHPMGVMSSYNDWNGEPVTSSYYFLTKLLREEYGFDGYVVSDSQAVEFVHTKHQVAEDYDEAVRQVLEAGLNVRTHFTPPADFILPIRRLLAENKISMATIDKRVSEVLAVKFRLGLFDAPYRDNPKEADEVAGADKHSEFVKEMQRQSLVLLKNDGQLLPLNKKEIKKVLVTGPLADEDNFMISRYGPNGLPTITVLQGIKDYLKGDVEVVYSKGCNIIDKEWPASEVLPAVLTAEEVADMDKAVSEAQSADVIIAVMGEDEYRVGESRSRTSLELPGRQRELLQALHATGKPVVLVLINGQPLTINWEDQNLPAILEAWFPSFQGGKIIAETLFGDYNPGGKLTVTFPKSVGQIELNFPFKKGSHGTQPSSGPNGSGSTRVLGALYPFGYGLSYTTFAYSNLEVTAPAKGTQGEVQISFDITNTGKYAGEEVAQLYVRDLVSSVVTYDSRLRGFQRVLLQPNETKRMHFTLKPADLELLDRNMEWTVESGTFEVRVGASSEDIRLKKKFTLIE</sequence>
<evidence type="ECO:0000313" key="6">
    <source>
        <dbReference type="EMBL" id="RHB30025.1"/>
    </source>
</evidence>
<dbReference type="GO" id="GO:0031222">
    <property type="term" value="P:arabinan catabolic process"/>
    <property type="evidence" value="ECO:0007669"/>
    <property type="project" value="TreeGrafter"/>
</dbReference>
<organism evidence="6 7">
    <name type="scientific">Bacteroides nordii</name>
    <dbReference type="NCBI Taxonomy" id="291645"/>
    <lineage>
        <taxon>Bacteria</taxon>
        <taxon>Pseudomonadati</taxon>
        <taxon>Bacteroidota</taxon>
        <taxon>Bacteroidia</taxon>
        <taxon>Bacteroidales</taxon>
        <taxon>Bacteroidaceae</taxon>
        <taxon>Bacteroides</taxon>
    </lineage>
</organism>
<evidence type="ECO:0000256" key="1">
    <source>
        <dbReference type="ARBA" id="ARBA00005336"/>
    </source>
</evidence>
<evidence type="ECO:0000256" key="2">
    <source>
        <dbReference type="ARBA" id="ARBA00022729"/>
    </source>
</evidence>
<evidence type="ECO:0000313" key="7">
    <source>
        <dbReference type="Proteomes" id="UP000284379"/>
    </source>
</evidence>
<keyword evidence="3" id="KW-0378">Hydrolase</keyword>
<dbReference type="FunFam" id="2.60.40.10:FF:000495">
    <property type="entry name" value="Periplasmic beta-glucosidase"/>
    <property type="match status" value="1"/>
</dbReference>
<dbReference type="InterPro" id="IPR036881">
    <property type="entry name" value="Glyco_hydro_3_C_sf"/>
</dbReference>
<feature type="domain" description="Fibronectin type III-like" evidence="5">
    <location>
        <begin position="759"/>
        <end position="828"/>
    </location>
</feature>
<dbReference type="EMBL" id="QSGO01000029">
    <property type="protein sequence ID" value="RHB30025.1"/>
    <property type="molecule type" value="Genomic_DNA"/>
</dbReference>
<feature type="transmembrane region" description="Helical" evidence="4">
    <location>
        <begin position="40"/>
        <end position="58"/>
    </location>
</feature>
<dbReference type="GO" id="GO:0045493">
    <property type="term" value="P:xylan catabolic process"/>
    <property type="evidence" value="ECO:0007669"/>
    <property type="project" value="InterPro"/>
</dbReference>
<dbReference type="GO" id="GO:0009044">
    <property type="term" value="F:xylan 1,4-beta-xylosidase activity"/>
    <property type="evidence" value="ECO:0007669"/>
    <property type="project" value="InterPro"/>
</dbReference>
<dbReference type="InterPro" id="IPR036962">
    <property type="entry name" value="Glyco_hydro_3_N_sf"/>
</dbReference>
<dbReference type="AlphaFoldDB" id="A0A413V8Y7"/>
<protein>
    <submittedName>
        <fullName evidence="6">Beta-glucosidase</fullName>
    </submittedName>
</protein>
<dbReference type="SUPFAM" id="SSF51445">
    <property type="entry name" value="(Trans)glycosidases"/>
    <property type="match status" value="1"/>
</dbReference>
<keyword evidence="4" id="KW-1133">Transmembrane helix</keyword>
<dbReference type="InterPro" id="IPR026891">
    <property type="entry name" value="Fn3-like"/>
</dbReference>
<dbReference type="PANTHER" id="PTHR42721:SF3">
    <property type="entry name" value="BETA-D-XYLOSIDASE 5-RELATED"/>
    <property type="match status" value="1"/>
</dbReference>
<comment type="caution">
    <text evidence="6">The sequence shown here is derived from an EMBL/GenBank/DDBJ whole genome shotgun (WGS) entry which is preliminary data.</text>
</comment>
<dbReference type="InterPro" id="IPR013783">
    <property type="entry name" value="Ig-like_fold"/>
</dbReference>
<accession>A0A413V8Y7</accession>
<dbReference type="GO" id="GO:0046556">
    <property type="term" value="F:alpha-L-arabinofuranosidase activity"/>
    <property type="evidence" value="ECO:0007669"/>
    <property type="project" value="TreeGrafter"/>
</dbReference>
<dbReference type="InterPro" id="IPR002772">
    <property type="entry name" value="Glyco_hydro_3_C"/>
</dbReference>
<keyword evidence="4" id="KW-0472">Membrane</keyword>
<dbReference type="InterPro" id="IPR001764">
    <property type="entry name" value="Glyco_hydro_3_N"/>
</dbReference>
<keyword evidence="2" id="KW-0732">Signal</keyword>